<dbReference type="PROSITE" id="PS00908">
    <property type="entry name" value="MR_MLE_1"/>
    <property type="match status" value="1"/>
</dbReference>
<dbReference type="Pfam" id="PF13378">
    <property type="entry name" value="MR_MLE_C"/>
    <property type="match status" value="1"/>
</dbReference>
<organism evidence="3">
    <name type="scientific">marine metagenome</name>
    <dbReference type="NCBI Taxonomy" id="408172"/>
    <lineage>
        <taxon>unclassified sequences</taxon>
        <taxon>metagenomes</taxon>
        <taxon>ecological metagenomes</taxon>
    </lineage>
</organism>
<evidence type="ECO:0000259" key="2">
    <source>
        <dbReference type="SMART" id="SM00922"/>
    </source>
</evidence>
<evidence type="ECO:0000313" key="3">
    <source>
        <dbReference type="EMBL" id="SVB66245.1"/>
    </source>
</evidence>
<protein>
    <recommendedName>
        <fullName evidence="2">Mandelate racemase/muconate lactonizing enzyme C-terminal domain-containing protein</fullName>
    </recommendedName>
</protein>
<gene>
    <name evidence="3" type="ORF">METZ01_LOCUS219099</name>
</gene>
<proteinExistence type="predicted"/>
<dbReference type="InterPro" id="IPR018110">
    <property type="entry name" value="Mandel_Rmase/mucon_lact_enz_CS"/>
</dbReference>
<dbReference type="InterPro" id="IPR036849">
    <property type="entry name" value="Enolase-like_C_sf"/>
</dbReference>
<dbReference type="EMBL" id="UINC01051737">
    <property type="protein sequence ID" value="SVB66245.1"/>
    <property type="molecule type" value="Genomic_DNA"/>
</dbReference>
<dbReference type="SFLD" id="SFLDG00179">
    <property type="entry name" value="mandelate_racemase"/>
    <property type="match status" value="1"/>
</dbReference>
<dbReference type="Pfam" id="PF02746">
    <property type="entry name" value="MR_MLE_N"/>
    <property type="match status" value="1"/>
</dbReference>
<dbReference type="CDD" id="cd03316">
    <property type="entry name" value="MR_like"/>
    <property type="match status" value="1"/>
</dbReference>
<dbReference type="SFLD" id="SFLDS00001">
    <property type="entry name" value="Enolase"/>
    <property type="match status" value="1"/>
</dbReference>
<dbReference type="InterPro" id="IPR029017">
    <property type="entry name" value="Enolase-like_N"/>
</dbReference>
<dbReference type="PANTHER" id="PTHR48080:SF2">
    <property type="entry name" value="D-GALACTONATE DEHYDRATASE"/>
    <property type="match status" value="1"/>
</dbReference>
<dbReference type="GO" id="GO:0009063">
    <property type="term" value="P:amino acid catabolic process"/>
    <property type="evidence" value="ECO:0007669"/>
    <property type="project" value="InterPro"/>
</dbReference>
<dbReference type="Gene3D" id="3.20.20.120">
    <property type="entry name" value="Enolase-like C-terminal domain"/>
    <property type="match status" value="1"/>
</dbReference>
<dbReference type="GO" id="GO:0016829">
    <property type="term" value="F:lyase activity"/>
    <property type="evidence" value="ECO:0007669"/>
    <property type="project" value="UniProtKB-KW"/>
</dbReference>
<dbReference type="InterPro" id="IPR013342">
    <property type="entry name" value="Mandelate_racemase_C"/>
</dbReference>
<accession>A0A382FUK4</accession>
<sequence>MKITSVAAVLLKPWPWVLVKVRTDAGFTGIGEAYHGAGVHNIVIDPRLTERALIGQDPRNVDKLFRDMKNSMSASGFYQGAVMSAISGIETALWDIAGQAMNVPIWQLLGGSFRDQIRVYNDCNEGEDADDPASWAEKAKHVEARGFDALKFDIDPRPTQRDRYNRTIRNADVAFFIDVVTAIRESLHPDTDLAIDAHWRYAPADILKVAYAFEALDLLWLEDPIPPENVAALREVKTATRTPICTGENLYTRHGFRELVEHQAADIISPDLAKAGGLSEGRRIADLADTYYIPVAPHNICGPIGTIASCHACAAMPNFHVLEFHHLDNELWNSMTVERDLIQNGRINVPREAGLGVRLDESVVREATADEGGGFFD</sequence>
<dbReference type="InterPro" id="IPR013341">
    <property type="entry name" value="Mandelate_racemase_N_dom"/>
</dbReference>
<dbReference type="InterPro" id="IPR029065">
    <property type="entry name" value="Enolase_C-like"/>
</dbReference>
<reference evidence="3" key="1">
    <citation type="submission" date="2018-05" db="EMBL/GenBank/DDBJ databases">
        <authorList>
            <person name="Lanie J.A."/>
            <person name="Ng W.-L."/>
            <person name="Kazmierczak K.M."/>
            <person name="Andrzejewski T.M."/>
            <person name="Davidsen T.M."/>
            <person name="Wayne K.J."/>
            <person name="Tettelin H."/>
            <person name="Glass J.I."/>
            <person name="Rusch D."/>
            <person name="Podicherti R."/>
            <person name="Tsui H.-C.T."/>
            <person name="Winkler M.E."/>
        </authorList>
    </citation>
    <scope>NUCLEOTIDE SEQUENCE</scope>
</reference>
<dbReference type="PANTHER" id="PTHR48080">
    <property type="entry name" value="D-GALACTONATE DEHYDRATASE-RELATED"/>
    <property type="match status" value="1"/>
</dbReference>
<name>A0A382FUK4_9ZZZZ</name>
<dbReference type="AlphaFoldDB" id="A0A382FUK4"/>
<dbReference type="Gene3D" id="3.30.390.10">
    <property type="entry name" value="Enolase-like, N-terminal domain"/>
    <property type="match status" value="1"/>
</dbReference>
<dbReference type="SUPFAM" id="SSF51604">
    <property type="entry name" value="Enolase C-terminal domain-like"/>
    <property type="match status" value="1"/>
</dbReference>
<dbReference type="InterPro" id="IPR034593">
    <property type="entry name" value="DgoD-like"/>
</dbReference>
<dbReference type="SMART" id="SM00922">
    <property type="entry name" value="MR_MLE"/>
    <property type="match status" value="1"/>
</dbReference>
<dbReference type="SUPFAM" id="SSF54826">
    <property type="entry name" value="Enolase N-terminal domain-like"/>
    <property type="match status" value="1"/>
</dbReference>
<evidence type="ECO:0000256" key="1">
    <source>
        <dbReference type="ARBA" id="ARBA00023239"/>
    </source>
</evidence>
<feature type="domain" description="Mandelate racemase/muconate lactonizing enzyme C-terminal" evidence="2">
    <location>
        <begin position="132"/>
        <end position="243"/>
    </location>
</feature>
<keyword evidence="1" id="KW-0456">Lyase</keyword>